<dbReference type="EMBL" id="KK118148">
    <property type="protein sequence ID" value="KFM72326.1"/>
    <property type="molecule type" value="Genomic_DNA"/>
</dbReference>
<keyword evidence="2" id="KW-1185">Reference proteome</keyword>
<reference evidence="1 2" key="1">
    <citation type="submission" date="2013-11" db="EMBL/GenBank/DDBJ databases">
        <title>Genome sequencing of Stegodyphus mimosarum.</title>
        <authorList>
            <person name="Bechsgaard J."/>
        </authorList>
    </citation>
    <scope>NUCLEOTIDE SEQUENCE [LARGE SCALE GENOMIC DNA]</scope>
</reference>
<dbReference type="AlphaFoldDB" id="A0A087U4N7"/>
<dbReference type="STRING" id="407821.A0A087U4N7"/>
<dbReference type="Proteomes" id="UP000054359">
    <property type="component" value="Unassembled WGS sequence"/>
</dbReference>
<name>A0A087U4N7_STEMI</name>
<sequence>MCQNWFKKLHSRDFSLEDDQCVGQLCEFDNKMKDIIQLNCHVTVQEIIKLLSALHTTTENHIRCLGLIIKFDIWVSQELKEIHLTQQSILAIHI</sequence>
<evidence type="ECO:0000313" key="2">
    <source>
        <dbReference type="Proteomes" id="UP000054359"/>
    </source>
</evidence>
<organism evidence="1 2">
    <name type="scientific">Stegodyphus mimosarum</name>
    <name type="common">African social velvet spider</name>
    <dbReference type="NCBI Taxonomy" id="407821"/>
    <lineage>
        <taxon>Eukaryota</taxon>
        <taxon>Metazoa</taxon>
        <taxon>Ecdysozoa</taxon>
        <taxon>Arthropoda</taxon>
        <taxon>Chelicerata</taxon>
        <taxon>Arachnida</taxon>
        <taxon>Araneae</taxon>
        <taxon>Araneomorphae</taxon>
        <taxon>Entelegynae</taxon>
        <taxon>Eresoidea</taxon>
        <taxon>Eresidae</taxon>
        <taxon>Stegodyphus</taxon>
    </lineage>
</organism>
<protein>
    <submittedName>
        <fullName evidence="1">Histone-lysine N-methyltransferase SETMAR</fullName>
    </submittedName>
</protein>
<keyword evidence="1" id="KW-0489">Methyltransferase</keyword>
<gene>
    <name evidence="1" type="ORF">X975_16888</name>
</gene>
<proteinExistence type="predicted"/>
<feature type="non-terminal residue" evidence="1">
    <location>
        <position position="94"/>
    </location>
</feature>
<dbReference type="GO" id="GO:0008168">
    <property type="term" value="F:methyltransferase activity"/>
    <property type="evidence" value="ECO:0007669"/>
    <property type="project" value="UniProtKB-KW"/>
</dbReference>
<keyword evidence="1" id="KW-0808">Transferase</keyword>
<evidence type="ECO:0000313" key="1">
    <source>
        <dbReference type="EMBL" id="KFM72326.1"/>
    </source>
</evidence>
<accession>A0A087U4N7</accession>
<dbReference type="GO" id="GO:0032259">
    <property type="term" value="P:methylation"/>
    <property type="evidence" value="ECO:0007669"/>
    <property type="project" value="UniProtKB-KW"/>
</dbReference>